<sequence length="37" mass="4091">MDQKAAEQGIRNLSTFTFQQFGEVSETGLFRCKAPPG</sequence>
<comment type="caution">
    <text evidence="1">The sequence shown here is derived from an EMBL/GenBank/DDBJ whole genome shotgun (WGS) entry which is preliminary data.</text>
</comment>
<dbReference type="EMBL" id="BAER01000043">
    <property type="protein sequence ID" value="GAC32622.1"/>
    <property type="molecule type" value="Genomic_DNA"/>
</dbReference>
<gene>
    <name evidence="1" type="ORF">GPLA_1709</name>
</gene>
<evidence type="ECO:0000313" key="2">
    <source>
        <dbReference type="Proteomes" id="UP000006322"/>
    </source>
</evidence>
<accession>K6ZQR3</accession>
<proteinExistence type="predicted"/>
<name>K6ZQR3_9ALTE</name>
<dbReference type="Proteomes" id="UP000006322">
    <property type="component" value="Unassembled WGS sequence"/>
</dbReference>
<dbReference type="AlphaFoldDB" id="K6ZQR3"/>
<organism evidence="1 2">
    <name type="scientific">Paraglaciecola polaris LMG 21857</name>
    <dbReference type="NCBI Taxonomy" id="1129793"/>
    <lineage>
        <taxon>Bacteria</taxon>
        <taxon>Pseudomonadati</taxon>
        <taxon>Pseudomonadota</taxon>
        <taxon>Gammaproteobacteria</taxon>
        <taxon>Alteromonadales</taxon>
        <taxon>Alteromonadaceae</taxon>
        <taxon>Paraglaciecola</taxon>
    </lineage>
</organism>
<protein>
    <submittedName>
        <fullName evidence="1">Uncharacterized protein</fullName>
    </submittedName>
</protein>
<reference evidence="2" key="1">
    <citation type="journal article" date="2014" name="Environ. Microbiol.">
        <title>Comparative genomics of the marine bacterial genus Glaciecola reveals the high degree of genomic diversity and genomic characteristic for cold adaptation.</title>
        <authorList>
            <person name="Qin Q.L."/>
            <person name="Xie B.B."/>
            <person name="Yu Y."/>
            <person name="Shu Y.L."/>
            <person name="Rong J.C."/>
            <person name="Zhang Y.J."/>
            <person name="Zhao D.L."/>
            <person name="Chen X.L."/>
            <person name="Zhang X.Y."/>
            <person name="Chen B."/>
            <person name="Zhou B.C."/>
            <person name="Zhang Y.Z."/>
        </authorList>
    </citation>
    <scope>NUCLEOTIDE SEQUENCE [LARGE SCALE GENOMIC DNA]</scope>
    <source>
        <strain evidence="2">LMG 21857</strain>
    </source>
</reference>
<keyword evidence="2" id="KW-1185">Reference proteome</keyword>
<evidence type="ECO:0000313" key="1">
    <source>
        <dbReference type="EMBL" id="GAC32622.1"/>
    </source>
</evidence>